<gene>
    <name evidence="2" type="ORF">GCM10010412_027260</name>
</gene>
<name>A0ABP6E3W6_9ACTN</name>
<proteinExistence type="predicted"/>
<feature type="compositionally biased region" description="Polar residues" evidence="1">
    <location>
        <begin position="37"/>
        <end position="48"/>
    </location>
</feature>
<evidence type="ECO:0000256" key="1">
    <source>
        <dbReference type="SAM" id="MobiDB-lite"/>
    </source>
</evidence>
<keyword evidence="3" id="KW-1185">Reference proteome</keyword>
<accession>A0ABP6E3W6</accession>
<feature type="region of interest" description="Disordered" evidence="1">
    <location>
        <begin position="27"/>
        <end position="64"/>
    </location>
</feature>
<evidence type="ECO:0000313" key="2">
    <source>
        <dbReference type="EMBL" id="GAA2656935.1"/>
    </source>
</evidence>
<reference evidence="3" key="1">
    <citation type="journal article" date="2019" name="Int. J. Syst. Evol. Microbiol.">
        <title>The Global Catalogue of Microorganisms (GCM) 10K type strain sequencing project: providing services to taxonomists for standard genome sequencing and annotation.</title>
        <authorList>
            <consortium name="The Broad Institute Genomics Platform"/>
            <consortium name="The Broad Institute Genome Sequencing Center for Infectious Disease"/>
            <person name="Wu L."/>
            <person name="Ma J."/>
        </authorList>
    </citation>
    <scope>NUCLEOTIDE SEQUENCE [LARGE SCALE GENOMIC DNA]</scope>
    <source>
        <strain evidence="3">JCM 6835</strain>
    </source>
</reference>
<dbReference type="Proteomes" id="UP001501666">
    <property type="component" value="Unassembled WGS sequence"/>
</dbReference>
<comment type="caution">
    <text evidence="2">The sequence shown here is derived from an EMBL/GenBank/DDBJ whole genome shotgun (WGS) entry which is preliminary data.</text>
</comment>
<evidence type="ECO:0000313" key="3">
    <source>
        <dbReference type="Proteomes" id="UP001501666"/>
    </source>
</evidence>
<dbReference type="EMBL" id="BAAATE010000005">
    <property type="protein sequence ID" value="GAA2656935.1"/>
    <property type="molecule type" value="Genomic_DNA"/>
</dbReference>
<protein>
    <submittedName>
        <fullName evidence="2">Uncharacterized protein</fullName>
    </submittedName>
</protein>
<sequence>MHDQAAELEWSGVRTMNVREHVLLGSPGFIPDHLQSHETPQSRPNLSQAEEPPTGYSPAGLAIT</sequence>
<organism evidence="2 3">
    <name type="scientific">Nonomuraea recticatena</name>
    <dbReference type="NCBI Taxonomy" id="46178"/>
    <lineage>
        <taxon>Bacteria</taxon>
        <taxon>Bacillati</taxon>
        <taxon>Actinomycetota</taxon>
        <taxon>Actinomycetes</taxon>
        <taxon>Streptosporangiales</taxon>
        <taxon>Streptosporangiaceae</taxon>
        <taxon>Nonomuraea</taxon>
    </lineage>
</organism>